<evidence type="ECO:0000313" key="1">
    <source>
        <dbReference type="EMBL" id="MBK1790488.1"/>
    </source>
</evidence>
<comment type="caution">
    <text evidence="1">The sequence shown here is derived from an EMBL/GenBank/DDBJ whole genome shotgun (WGS) entry which is preliminary data.</text>
</comment>
<dbReference type="Proteomes" id="UP000624703">
    <property type="component" value="Unassembled WGS sequence"/>
</dbReference>
<accession>A0A8J7SLM1</accession>
<sequence>MKITGFKSAAGLIAFVICSQAFEVSAIRLGQQNDAAAASENYQKGDARGRSNS</sequence>
<organism evidence="1 2">
    <name type="scientific">Persicirhabdus sediminis</name>
    <dbReference type="NCBI Taxonomy" id="454144"/>
    <lineage>
        <taxon>Bacteria</taxon>
        <taxon>Pseudomonadati</taxon>
        <taxon>Verrucomicrobiota</taxon>
        <taxon>Verrucomicrobiia</taxon>
        <taxon>Verrucomicrobiales</taxon>
        <taxon>Verrucomicrobiaceae</taxon>
        <taxon>Persicirhabdus</taxon>
    </lineage>
</organism>
<evidence type="ECO:0000313" key="2">
    <source>
        <dbReference type="Proteomes" id="UP000624703"/>
    </source>
</evidence>
<dbReference type="AlphaFoldDB" id="A0A8J7SLM1"/>
<dbReference type="RefSeq" id="WP_200310522.1">
    <property type="nucleotide sequence ID" value="NZ_JAENIM010000022.1"/>
</dbReference>
<proteinExistence type="predicted"/>
<gene>
    <name evidence="1" type="ORF">JIN82_04875</name>
</gene>
<dbReference type="EMBL" id="JAENIM010000022">
    <property type="protein sequence ID" value="MBK1790488.1"/>
    <property type="molecule type" value="Genomic_DNA"/>
</dbReference>
<name>A0A8J7SLM1_9BACT</name>
<keyword evidence="2" id="KW-1185">Reference proteome</keyword>
<reference evidence="1" key="1">
    <citation type="submission" date="2021-01" db="EMBL/GenBank/DDBJ databases">
        <title>Modified the classification status of verrucomicrobia.</title>
        <authorList>
            <person name="Feng X."/>
        </authorList>
    </citation>
    <scope>NUCLEOTIDE SEQUENCE</scope>
    <source>
        <strain evidence="1">_KCTC 22039</strain>
    </source>
</reference>
<protein>
    <submittedName>
        <fullName evidence="1">Uncharacterized protein</fullName>
    </submittedName>
</protein>